<sequence>MPIWRTCEGVSTLTIPDVHSRVNEHDMEDAFALTKDGNMDKANTSGYDVVHVDCKQKDQMPRDNSKNSTSSPNDYLAELSNTLMNFTNEEELLFMNADVKNGIEKSYINGFSSLLLDFPNGDMSIIAATKVAVALDNYLGNSSGGIR</sequence>
<proteinExistence type="predicted"/>
<name>A0ACC0GRU2_9ERIC</name>
<dbReference type="Proteomes" id="UP001060215">
    <property type="component" value="Chromosome 9"/>
</dbReference>
<organism evidence="1 2">
    <name type="scientific">Camellia lanceoleosa</name>
    <dbReference type="NCBI Taxonomy" id="1840588"/>
    <lineage>
        <taxon>Eukaryota</taxon>
        <taxon>Viridiplantae</taxon>
        <taxon>Streptophyta</taxon>
        <taxon>Embryophyta</taxon>
        <taxon>Tracheophyta</taxon>
        <taxon>Spermatophyta</taxon>
        <taxon>Magnoliopsida</taxon>
        <taxon>eudicotyledons</taxon>
        <taxon>Gunneridae</taxon>
        <taxon>Pentapetalae</taxon>
        <taxon>asterids</taxon>
        <taxon>Ericales</taxon>
        <taxon>Theaceae</taxon>
        <taxon>Camellia</taxon>
    </lineage>
</organism>
<comment type="caution">
    <text evidence="1">The sequence shown here is derived from an EMBL/GenBank/DDBJ whole genome shotgun (WGS) entry which is preliminary data.</text>
</comment>
<accession>A0ACC0GRU2</accession>
<protein>
    <submittedName>
        <fullName evidence="1">Uncharacterized protein</fullName>
    </submittedName>
</protein>
<evidence type="ECO:0000313" key="2">
    <source>
        <dbReference type="Proteomes" id="UP001060215"/>
    </source>
</evidence>
<reference evidence="1 2" key="1">
    <citation type="journal article" date="2022" name="Plant J.">
        <title>Chromosome-level genome of Camellia lanceoleosa provides a valuable resource for understanding genome evolution and self-incompatibility.</title>
        <authorList>
            <person name="Gong W."/>
            <person name="Xiao S."/>
            <person name="Wang L."/>
            <person name="Liao Z."/>
            <person name="Chang Y."/>
            <person name="Mo W."/>
            <person name="Hu G."/>
            <person name="Li W."/>
            <person name="Zhao G."/>
            <person name="Zhu H."/>
            <person name="Hu X."/>
            <person name="Ji K."/>
            <person name="Xiang X."/>
            <person name="Song Q."/>
            <person name="Yuan D."/>
            <person name="Jin S."/>
            <person name="Zhang L."/>
        </authorList>
    </citation>
    <scope>NUCLEOTIDE SEQUENCE [LARGE SCALE GENOMIC DNA]</scope>
    <source>
        <strain evidence="1">SQ_2022a</strain>
    </source>
</reference>
<keyword evidence="2" id="KW-1185">Reference proteome</keyword>
<dbReference type="EMBL" id="CM045766">
    <property type="protein sequence ID" value="KAI8003749.1"/>
    <property type="molecule type" value="Genomic_DNA"/>
</dbReference>
<gene>
    <name evidence="1" type="ORF">LOK49_LG08G00111</name>
</gene>
<evidence type="ECO:0000313" key="1">
    <source>
        <dbReference type="EMBL" id="KAI8003749.1"/>
    </source>
</evidence>